<evidence type="ECO:0000259" key="6">
    <source>
        <dbReference type="PROSITE" id="PS50111"/>
    </source>
</evidence>
<organism evidence="7 8">
    <name type="scientific">Methylomonas denitrificans</name>
    <dbReference type="NCBI Taxonomy" id="1538553"/>
    <lineage>
        <taxon>Bacteria</taxon>
        <taxon>Pseudomonadati</taxon>
        <taxon>Pseudomonadota</taxon>
        <taxon>Gammaproteobacteria</taxon>
        <taxon>Methylococcales</taxon>
        <taxon>Methylococcaceae</taxon>
        <taxon>Methylomonas</taxon>
    </lineage>
</organism>
<comment type="subcellular location">
    <subcellularLocation>
        <location evidence="1">Membrane</location>
    </subcellularLocation>
</comment>
<proteinExistence type="inferred from homology"/>
<dbReference type="PANTHER" id="PTHR32089:SF112">
    <property type="entry name" value="LYSOZYME-LIKE PROTEIN-RELATED"/>
    <property type="match status" value="1"/>
</dbReference>
<dbReference type="EMBL" id="CP014476">
    <property type="protein sequence ID" value="AMK76562.1"/>
    <property type="molecule type" value="Genomic_DNA"/>
</dbReference>
<evidence type="ECO:0000313" key="7">
    <source>
        <dbReference type="EMBL" id="AMK76562.1"/>
    </source>
</evidence>
<evidence type="ECO:0000256" key="3">
    <source>
        <dbReference type="ARBA" id="ARBA00029447"/>
    </source>
</evidence>
<feature type="region of interest" description="Disordered" evidence="5">
    <location>
        <begin position="338"/>
        <end position="360"/>
    </location>
</feature>
<evidence type="ECO:0000256" key="1">
    <source>
        <dbReference type="ARBA" id="ARBA00004370"/>
    </source>
</evidence>
<sequence length="360" mass="38896">MSIFQFALLICVALISAGIAAWLTKRRFIAAAQNSVADQAPALSVAVVEKYISGLDRFAEQVTPVWAAQIDSTRQQIEQAIILLTQRFAGITSNLDTALRSSHSTLSGNGEEVFVNSNAHLQKVVSSMDAALQENLAVLQRIRSLAGFIDELKQMAKEVARIAEQTNLIALNAAIEAARAGEAGRGFAVVADEVRKLSNLSGETGKQIGAKVEQVSSAIQTTLVAVEKSAQNEAEAVAACNGNIQTVMDNLHEVFAKLQRYSSGLSHSAHAIKGEIDESLVHFQFQDRIGQILQHVKDSIADFPKQLNRSHAGGVFALRPIEADQILKGLTSTYTMESEHHAHSQGGRAVEPQTQEITFF</sequence>
<dbReference type="Pfam" id="PF00015">
    <property type="entry name" value="MCPsignal"/>
    <property type="match status" value="1"/>
</dbReference>
<dbReference type="Gene3D" id="1.10.287.950">
    <property type="entry name" value="Methyl-accepting chemotaxis protein"/>
    <property type="match status" value="1"/>
</dbReference>
<evidence type="ECO:0000256" key="2">
    <source>
        <dbReference type="ARBA" id="ARBA00023224"/>
    </source>
</evidence>
<dbReference type="InterPro" id="IPR004089">
    <property type="entry name" value="MCPsignal_dom"/>
</dbReference>
<dbReference type="STRING" id="1538553.JT25_008680"/>
<evidence type="ECO:0000256" key="4">
    <source>
        <dbReference type="PROSITE-ProRule" id="PRU00284"/>
    </source>
</evidence>
<dbReference type="RefSeq" id="WP_036277481.1">
    <property type="nucleotide sequence ID" value="NZ_CP014476.1"/>
</dbReference>
<dbReference type="GO" id="GO:0004888">
    <property type="term" value="F:transmembrane signaling receptor activity"/>
    <property type="evidence" value="ECO:0007669"/>
    <property type="project" value="InterPro"/>
</dbReference>
<keyword evidence="8" id="KW-1185">Reference proteome</keyword>
<gene>
    <name evidence="7" type="ORF">JT25_008680</name>
</gene>
<dbReference type="GO" id="GO:0016020">
    <property type="term" value="C:membrane"/>
    <property type="evidence" value="ECO:0007669"/>
    <property type="project" value="UniProtKB-SubCell"/>
</dbReference>
<comment type="similarity">
    <text evidence="3">Belongs to the methyl-accepting chemotaxis (MCP) protein family.</text>
</comment>
<keyword evidence="2 4" id="KW-0807">Transducer</keyword>
<dbReference type="AlphaFoldDB" id="A0A126T3C5"/>
<reference evidence="7 8" key="1">
    <citation type="journal article" date="2015" name="Environ. Microbiol.">
        <title>Methane oxidation coupled to nitrate reduction under hypoxia by the Gammaproteobacterium Methylomonas denitrificans, sp. nov. type strain FJG1.</title>
        <authorList>
            <person name="Kits K.D."/>
            <person name="Klotz M.G."/>
            <person name="Stein L.Y."/>
        </authorList>
    </citation>
    <scope>NUCLEOTIDE SEQUENCE [LARGE SCALE GENOMIC DNA]</scope>
    <source>
        <strain evidence="7 8">FJG1</strain>
    </source>
</reference>
<protein>
    <submittedName>
        <fullName evidence="7">Chemotaxis protein</fullName>
    </submittedName>
</protein>
<dbReference type="InterPro" id="IPR004090">
    <property type="entry name" value="Chemotax_Me-accpt_rcpt"/>
</dbReference>
<dbReference type="PRINTS" id="PR00260">
    <property type="entry name" value="CHEMTRNSDUCR"/>
</dbReference>
<name>A0A126T3C5_9GAMM</name>
<dbReference type="SMART" id="SM00283">
    <property type="entry name" value="MA"/>
    <property type="match status" value="1"/>
</dbReference>
<evidence type="ECO:0000256" key="5">
    <source>
        <dbReference type="SAM" id="MobiDB-lite"/>
    </source>
</evidence>
<dbReference type="GO" id="GO:0007165">
    <property type="term" value="P:signal transduction"/>
    <property type="evidence" value="ECO:0007669"/>
    <property type="project" value="UniProtKB-KW"/>
</dbReference>
<dbReference type="KEGG" id="mdn:JT25_008680"/>
<dbReference type="PROSITE" id="PS50111">
    <property type="entry name" value="CHEMOTAXIS_TRANSDUC_2"/>
    <property type="match status" value="1"/>
</dbReference>
<evidence type="ECO:0000313" key="8">
    <source>
        <dbReference type="Proteomes" id="UP000030512"/>
    </source>
</evidence>
<dbReference type="Proteomes" id="UP000030512">
    <property type="component" value="Chromosome"/>
</dbReference>
<dbReference type="GO" id="GO:0006935">
    <property type="term" value="P:chemotaxis"/>
    <property type="evidence" value="ECO:0007669"/>
    <property type="project" value="InterPro"/>
</dbReference>
<accession>A0A126T3C5</accession>
<dbReference type="PANTHER" id="PTHR32089">
    <property type="entry name" value="METHYL-ACCEPTING CHEMOTAXIS PROTEIN MCPB"/>
    <property type="match status" value="1"/>
</dbReference>
<feature type="domain" description="Methyl-accepting transducer" evidence="6">
    <location>
        <begin position="67"/>
        <end position="238"/>
    </location>
</feature>
<dbReference type="SUPFAM" id="SSF58104">
    <property type="entry name" value="Methyl-accepting chemotaxis protein (MCP) signaling domain"/>
    <property type="match status" value="1"/>
</dbReference>